<evidence type="ECO:0000313" key="14">
    <source>
        <dbReference type="Proteomes" id="UP000235803"/>
    </source>
</evidence>
<comment type="activity regulation">
    <text evidence="12">Na(+) is not transported, but it plays an essential structural role and its presence is essential for fluoride channel function.</text>
</comment>
<feature type="transmembrane region" description="Helical" evidence="12">
    <location>
        <begin position="97"/>
        <end position="121"/>
    </location>
</feature>
<dbReference type="AlphaFoldDB" id="A0A2N7U0U2"/>
<evidence type="ECO:0000256" key="8">
    <source>
        <dbReference type="ARBA" id="ARBA00023136"/>
    </source>
</evidence>
<dbReference type="NCBIfam" id="NF010794">
    <property type="entry name" value="PRK14198.1"/>
    <property type="match status" value="1"/>
</dbReference>
<organism evidence="13 14">
    <name type="scientific">Billgrantia endophytica</name>
    <dbReference type="NCBI Taxonomy" id="2033802"/>
    <lineage>
        <taxon>Bacteria</taxon>
        <taxon>Pseudomonadati</taxon>
        <taxon>Pseudomonadota</taxon>
        <taxon>Gammaproteobacteria</taxon>
        <taxon>Oceanospirillales</taxon>
        <taxon>Halomonadaceae</taxon>
        <taxon>Billgrantia</taxon>
    </lineage>
</organism>
<keyword evidence="12" id="KW-0479">Metal-binding</keyword>
<dbReference type="RefSeq" id="WP_102654267.1">
    <property type="nucleotide sequence ID" value="NZ_PNRF01000031.1"/>
</dbReference>
<comment type="similarity">
    <text evidence="10 12">Belongs to the fluoride channel Fluc/FEX (TC 1.A.43) family.</text>
</comment>
<feature type="transmembrane region" description="Helical" evidence="12">
    <location>
        <begin position="35"/>
        <end position="55"/>
    </location>
</feature>
<accession>A0A2N7U0U2</accession>
<dbReference type="GO" id="GO:0046872">
    <property type="term" value="F:metal ion binding"/>
    <property type="evidence" value="ECO:0007669"/>
    <property type="project" value="UniProtKB-KW"/>
</dbReference>
<dbReference type="Proteomes" id="UP000235803">
    <property type="component" value="Unassembled WGS sequence"/>
</dbReference>
<keyword evidence="3" id="KW-0997">Cell inner membrane</keyword>
<evidence type="ECO:0000256" key="4">
    <source>
        <dbReference type="ARBA" id="ARBA00022692"/>
    </source>
</evidence>
<comment type="catalytic activity">
    <reaction evidence="11">
        <text>fluoride(in) = fluoride(out)</text>
        <dbReference type="Rhea" id="RHEA:76159"/>
        <dbReference type="ChEBI" id="CHEBI:17051"/>
    </reaction>
    <physiologicalReaction direction="left-to-right" evidence="11">
        <dbReference type="Rhea" id="RHEA:76160"/>
    </physiologicalReaction>
</comment>
<evidence type="ECO:0000313" key="13">
    <source>
        <dbReference type="EMBL" id="PMR74049.1"/>
    </source>
</evidence>
<feature type="transmembrane region" description="Helical" evidence="12">
    <location>
        <begin position="67"/>
        <end position="85"/>
    </location>
</feature>
<protein>
    <recommendedName>
        <fullName evidence="12">Fluoride-specific ion channel FluC</fullName>
    </recommendedName>
</protein>
<comment type="subcellular location">
    <subcellularLocation>
        <location evidence="1 12">Cell membrane</location>
        <topology evidence="1 12">Multi-pass membrane protein</topology>
    </subcellularLocation>
</comment>
<dbReference type="GO" id="GO:0140114">
    <property type="term" value="P:cellular detoxification of fluoride"/>
    <property type="evidence" value="ECO:0007669"/>
    <property type="project" value="UniProtKB-UniRule"/>
</dbReference>
<dbReference type="GO" id="GO:0062054">
    <property type="term" value="F:fluoride channel activity"/>
    <property type="evidence" value="ECO:0007669"/>
    <property type="project" value="UniProtKB-UniRule"/>
</dbReference>
<keyword evidence="9 12" id="KW-0407">Ion channel</keyword>
<comment type="function">
    <text evidence="12">Fluoride-specific ion channel. Important for reducing fluoride concentration in the cell, thus reducing its toxicity.</text>
</comment>
<keyword evidence="8 12" id="KW-0472">Membrane</keyword>
<dbReference type="OrthoDB" id="9806299at2"/>
<keyword evidence="4 12" id="KW-0812">Transmembrane</keyword>
<dbReference type="EMBL" id="PNRF01000031">
    <property type="protein sequence ID" value="PMR74049.1"/>
    <property type="molecule type" value="Genomic_DNA"/>
</dbReference>
<keyword evidence="14" id="KW-1185">Reference proteome</keyword>
<evidence type="ECO:0000256" key="1">
    <source>
        <dbReference type="ARBA" id="ARBA00004651"/>
    </source>
</evidence>
<evidence type="ECO:0000256" key="7">
    <source>
        <dbReference type="ARBA" id="ARBA00023065"/>
    </source>
</evidence>
<evidence type="ECO:0000256" key="11">
    <source>
        <dbReference type="ARBA" id="ARBA00035585"/>
    </source>
</evidence>
<name>A0A2N7U0U2_9GAMM</name>
<keyword evidence="6 12" id="KW-0915">Sodium</keyword>
<keyword evidence="5 12" id="KW-1133">Transmembrane helix</keyword>
<gene>
    <name evidence="12" type="primary">fluC</name>
    <name evidence="12" type="synonym">crcB</name>
    <name evidence="13" type="ORF">C1H69_15370</name>
</gene>
<evidence type="ECO:0000256" key="2">
    <source>
        <dbReference type="ARBA" id="ARBA00022475"/>
    </source>
</evidence>
<evidence type="ECO:0000256" key="3">
    <source>
        <dbReference type="ARBA" id="ARBA00022519"/>
    </source>
</evidence>
<dbReference type="PANTHER" id="PTHR28259:SF1">
    <property type="entry name" value="FLUORIDE EXPORT PROTEIN 1-RELATED"/>
    <property type="match status" value="1"/>
</dbReference>
<dbReference type="InterPro" id="IPR003691">
    <property type="entry name" value="FluC"/>
</dbReference>
<dbReference type="PANTHER" id="PTHR28259">
    <property type="entry name" value="FLUORIDE EXPORT PROTEIN 1-RELATED"/>
    <property type="match status" value="1"/>
</dbReference>
<feature type="binding site" evidence="12">
    <location>
        <position position="78"/>
    </location>
    <ligand>
        <name>Na(+)</name>
        <dbReference type="ChEBI" id="CHEBI:29101"/>
        <note>structural</note>
    </ligand>
</feature>
<evidence type="ECO:0000256" key="10">
    <source>
        <dbReference type="ARBA" id="ARBA00035120"/>
    </source>
</evidence>
<dbReference type="HAMAP" id="MF_00454">
    <property type="entry name" value="FluC"/>
    <property type="match status" value="1"/>
</dbReference>
<evidence type="ECO:0000256" key="12">
    <source>
        <dbReference type="HAMAP-Rule" id="MF_00454"/>
    </source>
</evidence>
<dbReference type="Pfam" id="PF02537">
    <property type="entry name" value="CRCB"/>
    <property type="match status" value="1"/>
</dbReference>
<dbReference type="GO" id="GO:0005886">
    <property type="term" value="C:plasma membrane"/>
    <property type="evidence" value="ECO:0007669"/>
    <property type="project" value="UniProtKB-SubCell"/>
</dbReference>
<comment type="caution">
    <text evidence="13">The sequence shown here is derived from an EMBL/GenBank/DDBJ whole genome shotgun (WGS) entry which is preliminary data.</text>
</comment>
<keyword evidence="2 12" id="KW-1003">Cell membrane</keyword>
<proteinExistence type="inferred from homology"/>
<evidence type="ECO:0000256" key="6">
    <source>
        <dbReference type="ARBA" id="ARBA00023053"/>
    </source>
</evidence>
<keyword evidence="12" id="KW-0813">Transport</keyword>
<dbReference type="NCBIfam" id="TIGR00494">
    <property type="entry name" value="crcB"/>
    <property type="match status" value="1"/>
</dbReference>
<reference evidence="13 14" key="1">
    <citation type="submission" date="2018-01" db="EMBL/GenBank/DDBJ databases">
        <title>Halomonas endophytica sp. nov., isolated from storage liquid in the stems of Populus euphratica.</title>
        <authorList>
            <person name="Chen C."/>
        </authorList>
    </citation>
    <scope>NUCLEOTIDE SEQUENCE [LARGE SCALE GENOMIC DNA]</scope>
    <source>
        <strain evidence="13 14">MC28</strain>
    </source>
</reference>
<keyword evidence="7 12" id="KW-0406">Ion transport</keyword>
<feature type="binding site" evidence="12">
    <location>
        <position position="75"/>
    </location>
    <ligand>
        <name>Na(+)</name>
        <dbReference type="ChEBI" id="CHEBI:29101"/>
        <note>structural</note>
    </ligand>
</feature>
<sequence>MGYLIVFIGAGFGGMARHAANMAALRIFGSNGFPFGTLAINVFGSMLLGIVIEYVALRYGASPQVRLFLATGVLGGFTTFSAFSLETVQLVERGQAGVALVYVVSSVILSVGALFLAMLLFRAAFGIDAR</sequence>
<evidence type="ECO:0000256" key="5">
    <source>
        <dbReference type="ARBA" id="ARBA00022989"/>
    </source>
</evidence>
<evidence type="ECO:0000256" key="9">
    <source>
        <dbReference type="ARBA" id="ARBA00023303"/>
    </source>
</evidence>